<evidence type="ECO:0000313" key="3">
    <source>
        <dbReference type="Proteomes" id="UP000053815"/>
    </source>
</evidence>
<accession>A0A0C9M1P9</accession>
<dbReference type="Proteomes" id="UP000053815">
    <property type="component" value="Unassembled WGS sequence"/>
</dbReference>
<keyword evidence="3" id="KW-1185">Reference proteome</keyword>
<proteinExistence type="predicted"/>
<organism evidence="2">
    <name type="scientific">Mucor ambiguus</name>
    <dbReference type="NCBI Taxonomy" id="91626"/>
    <lineage>
        <taxon>Eukaryota</taxon>
        <taxon>Fungi</taxon>
        <taxon>Fungi incertae sedis</taxon>
        <taxon>Mucoromycota</taxon>
        <taxon>Mucoromycotina</taxon>
        <taxon>Mucoromycetes</taxon>
        <taxon>Mucorales</taxon>
        <taxon>Mucorineae</taxon>
        <taxon>Mucoraceae</taxon>
        <taxon>Mucor</taxon>
    </lineage>
</organism>
<name>A0A0C9M1P9_9FUNG</name>
<dbReference type="EMBL" id="DF836310">
    <property type="protein sequence ID" value="GAN02396.1"/>
    <property type="molecule type" value="Genomic_DNA"/>
</dbReference>
<sequence length="78" mass="8658">MFNSTHRRTTSDASDASSWSCESGVSSLHSLLLNEPPKQPNVKFSKVIIVNDTTTAYIMKNSVMPGSTKDVIDRYYSN</sequence>
<evidence type="ECO:0000256" key="1">
    <source>
        <dbReference type="SAM" id="MobiDB-lite"/>
    </source>
</evidence>
<feature type="region of interest" description="Disordered" evidence="1">
    <location>
        <begin position="1"/>
        <end position="21"/>
    </location>
</feature>
<reference evidence="2" key="1">
    <citation type="submission" date="2014-09" db="EMBL/GenBank/DDBJ databases">
        <title>Draft genome sequence of an oleaginous Mucoromycotina fungus Mucor ambiguus NBRC6742.</title>
        <authorList>
            <person name="Takeda I."/>
            <person name="Yamane N."/>
            <person name="Morita T."/>
            <person name="Tamano K."/>
            <person name="Machida M."/>
            <person name="Baker S."/>
            <person name="Koike H."/>
        </authorList>
    </citation>
    <scope>NUCLEOTIDE SEQUENCE</scope>
    <source>
        <strain evidence="2">NBRC 6742</strain>
    </source>
</reference>
<dbReference type="AlphaFoldDB" id="A0A0C9M1P9"/>
<protein>
    <submittedName>
        <fullName evidence="2">Uncharacterized protein</fullName>
    </submittedName>
</protein>
<gene>
    <name evidence="2" type="ORF">MAM1_0021d01839</name>
</gene>
<dbReference type="OrthoDB" id="2206099at2759"/>
<evidence type="ECO:0000313" key="2">
    <source>
        <dbReference type="EMBL" id="GAN02396.1"/>
    </source>
</evidence>